<dbReference type="OrthoDB" id="5823761at2759"/>
<dbReference type="VEuPathDB" id="FungiDB:HMPREF1541_09403"/>
<evidence type="ECO:0000256" key="1">
    <source>
        <dbReference type="SAM" id="MobiDB-lite"/>
    </source>
</evidence>
<dbReference type="Gene3D" id="2.40.40.10">
    <property type="entry name" value="RlpA-like domain"/>
    <property type="match status" value="1"/>
</dbReference>
<name>W2SA15_CYPE1</name>
<feature type="signal peptide" evidence="2">
    <location>
        <begin position="1"/>
        <end position="18"/>
    </location>
</feature>
<accession>W2SA15</accession>
<dbReference type="GeneID" id="19976742"/>
<evidence type="ECO:0000313" key="4">
    <source>
        <dbReference type="Proteomes" id="UP000030752"/>
    </source>
</evidence>
<dbReference type="AlphaFoldDB" id="W2SA15"/>
<reference evidence="3 4" key="1">
    <citation type="submission" date="2013-03" db="EMBL/GenBank/DDBJ databases">
        <title>The Genome Sequence of Phialophora europaea CBS 101466.</title>
        <authorList>
            <consortium name="The Broad Institute Genomics Platform"/>
            <person name="Cuomo C."/>
            <person name="de Hoog S."/>
            <person name="Gorbushina A."/>
            <person name="Walker B."/>
            <person name="Young S.K."/>
            <person name="Zeng Q."/>
            <person name="Gargeya S."/>
            <person name="Fitzgerald M."/>
            <person name="Haas B."/>
            <person name="Abouelleil A."/>
            <person name="Allen A.W."/>
            <person name="Alvarado L."/>
            <person name="Arachchi H.M."/>
            <person name="Berlin A.M."/>
            <person name="Chapman S.B."/>
            <person name="Gainer-Dewar J."/>
            <person name="Goldberg J."/>
            <person name="Griggs A."/>
            <person name="Gujja S."/>
            <person name="Hansen M."/>
            <person name="Howarth C."/>
            <person name="Imamovic A."/>
            <person name="Ireland A."/>
            <person name="Larimer J."/>
            <person name="McCowan C."/>
            <person name="Murphy C."/>
            <person name="Pearson M."/>
            <person name="Poon T.W."/>
            <person name="Priest M."/>
            <person name="Roberts A."/>
            <person name="Saif S."/>
            <person name="Shea T."/>
            <person name="Sisk P."/>
            <person name="Sykes S."/>
            <person name="Wortman J."/>
            <person name="Nusbaum C."/>
            <person name="Birren B."/>
        </authorList>
    </citation>
    <scope>NUCLEOTIDE SEQUENCE [LARGE SCALE GENOMIC DNA]</scope>
    <source>
        <strain evidence="3 4">CBS 101466</strain>
    </source>
</reference>
<dbReference type="SUPFAM" id="SSF50685">
    <property type="entry name" value="Barwin-like endoglucanases"/>
    <property type="match status" value="1"/>
</dbReference>
<dbReference type="EMBL" id="KB822712">
    <property type="protein sequence ID" value="ETN45571.1"/>
    <property type="molecule type" value="Genomic_DNA"/>
</dbReference>
<dbReference type="RefSeq" id="XP_008712299.1">
    <property type="nucleotide sequence ID" value="XM_008714077.1"/>
</dbReference>
<dbReference type="Proteomes" id="UP000030752">
    <property type="component" value="Unassembled WGS sequence"/>
</dbReference>
<dbReference type="Pfam" id="PF22514">
    <property type="entry name" value="EXPB1_D1"/>
    <property type="match status" value="1"/>
</dbReference>
<proteinExistence type="predicted"/>
<evidence type="ECO:0000313" key="3">
    <source>
        <dbReference type="EMBL" id="ETN45571.1"/>
    </source>
</evidence>
<dbReference type="HOGENOM" id="CLU_064531_1_0_1"/>
<dbReference type="eggNOG" id="ENOG502SIRZ">
    <property type="taxonomic scope" value="Eukaryota"/>
</dbReference>
<evidence type="ECO:0008006" key="5">
    <source>
        <dbReference type="Google" id="ProtNLM"/>
    </source>
</evidence>
<sequence>MQLLVLLLTSLVAATADCAGPSPVHATTGPAKPRVSSSSSSTTTNRTPAPSANTNAGTSSAALALGPTYKTTVTFYGAGDTFGSPNCNTDTAACAFYTSPGYSAAASQNLFGVGPSAGTGPACGTCWRLTAQTDSSGHALSNAGNAIVVMVNNLCPAQGNPLCAQNGLGGVNQYGGNVNFDLCRDSGAADAFFGSSGVGLAVGTAQQVDCKLWSGSVVR</sequence>
<organism evidence="3 4">
    <name type="scientific">Cyphellophora europaea (strain CBS 101466)</name>
    <name type="common">Phialophora europaea</name>
    <dbReference type="NCBI Taxonomy" id="1220924"/>
    <lineage>
        <taxon>Eukaryota</taxon>
        <taxon>Fungi</taxon>
        <taxon>Dikarya</taxon>
        <taxon>Ascomycota</taxon>
        <taxon>Pezizomycotina</taxon>
        <taxon>Eurotiomycetes</taxon>
        <taxon>Chaetothyriomycetidae</taxon>
        <taxon>Chaetothyriales</taxon>
        <taxon>Cyphellophoraceae</taxon>
        <taxon>Cyphellophora</taxon>
    </lineage>
</organism>
<feature type="region of interest" description="Disordered" evidence="1">
    <location>
        <begin position="22"/>
        <end position="58"/>
    </location>
</feature>
<gene>
    <name evidence="3" type="ORF">HMPREF1541_09403</name>
</gene>
<feature type="compositionally biased region" description="Low complexity" evidence="1">
    <location>
        <begin position="36"/>
        <end position="58"/>
    </location>
</feature>
<dbReference type="STRING" id="1220924.W2SA15"/>
<evidence type="ECO:0000256" key="2">
    <source>
        <dbReference type="SAM" id="SignalP"/>
    </source>
</evidence>
<keyword evidence="4" id="KW-1185">Reference proteome</keyword>
<dbReference type="InterPro" id="IPR036908">
    <property type="entry name" value="RlpA-like_sf"/>
</dbReference>
<feature type="chain" id="PRO_5004825079" description="Expansin-like EG45 domain-containing protein" evidence="2">
    <location>
        <begin position="19"/>
        <end position="219"/>
    </location>
</feature>
<keyword evidence="2" id="KW-0732">Signal</keyword>
<protein>
    <recommendedName>
        <fullName evidence="5">Expansin-like EG45 domain-containing protein</fullName>
    </recommendedName>
</protein>
<dbReference type="InParanoid" id="W2SA15"/>